<protein>
    <submittedName>
        <fullName evidence="1">Uncharacterized protein</fullName>
    </submittedName>
</protein>
<dbReference type="AlphaFoldDB" id="A0A8X6UFS2"/>
<dbReference type="EMBL" id="BMAW01028135">
    <property type="protein sequence ID" value="GFU05823.1"/>
    <property type="molecule type" value="Genomic_DNA"/>
</dbReference>
<accession>A0A8X6UFS2</accession>
<evidence type="ECO:0000313" key="2">
    <source>
        <dbReference type="Proteomes" id="UP000887013"/>
    </source>
</evidence>
<reference evidence="1" key="1">
    <citation type="submission" date="2020-08" db="EMBL/GenBank/DDBJ databases">
        <title>Multicomponent nature underlies the extraordinary mechanical properties of spider dragline silk.</title>
        <authorList>
            <person name="Kono N."/>
            <person name="Nakamura H."/>
            <person name="Mori M."/>
            <person name="Yoshida Y."/>
            <person name="Ohtoshi R."/>
            <person name="Malay A.D."/>
            <person name="Moran D.A.P."/>
            <person name="Tomita M."/>
            <person name="Numata K."/>
            <person name="Arakawa K."/>
        </authorList>
    </citation>
    <scope>NUCLEOTIDE SEQUENCE</scope>
</reference>
<proteinExistence type="predicted"/>
<evidence type="ECO:0000313" key="1">
    <source>
        <dbReference type="EMBL" id="GFU05823.1"/>
    </source>
</evidence>
<sequence length="96" mass="11072">MSRTYLDQQCEMCYKRNSKKVYFSSSIEQTLLAEALNNAEHLACTFSTHLDTYFKEGPIEENLESHTCDFGRMLGCQLVDLMSSRYDSYGINVRHG</sequence>
<gene>
    <name evidence="1" type="ORF">NPIL_120001</name>
</gene>
<dbReference type="Proteomes" id="UP000887013">
    <property type="component" value="Unassembled WGS sequence"/>
</dbReference>
<name>A0A8X6UFS2_NEPPI</name>
<comment type="caution">
    <text evidence="1">The sequence shown here is derived from an EMBL/GenBank/DDBJ whole genome shotgun (WGS) entry which is preliminary data.</text>
</comment>
<keyword evidence="2" id="KW-1185">Reference proteome</keyword>
<organism evidence="1 2">
    <name type="scientific">Nephila pilipes</name>
    <name type="common">Giant wood spider</name>
    <name type="synonym">Nephila maculata</name>
    <dbReference type="NCBI Taxonomy" id="299642"/>
    <lineage>
        <taxon>Eukaryota</taxon>
        <taxon>Metazoa</taxon>
        <taxon>Ecdysozoa</taxon>
        <taxon>Arthropoda</taxon>
        <taxon>Chelicerata</taxon>
        <taxon>Arachnida</taxon>
        <taxon>Araneae</taxon>
        <taxon>Araneomorphae</taxon>
        <taxon>Entelegynae</taxon>
        <taxon>Araneoidea</taxon>
        <taxon>Nephilidae</taxon>
        <taxon>Nephila</taxon>
    </lineage>
</organism>